<evidence type="ECO:0000313" key="3">
    <source>
        <dbReference type="Proteomes" id="UP000324133"/>
    </source>
</evidence>
<reference evidence="2 3" key="1">
    <citation type="submission" date="2019-07" db="EMBL/GenBank/DDBJ databases">
        <title>Rufibacter sp. nov., isolated from lake sediment.</title>
        <authorList>
            <person name="Qu J.-H."/>
        </authorList>
    </citation>
    <scope>NUCLEOTIDE SEQUENCE [LARGE SCALE GENOMIC DNA]</scope>
    <source>
        <strain evidence="2 3">NBS58-1</strain>
    </source>
</reference>
<dbReference type="Pfam" id="PF04264">
    <property type="entry name" value="YceI"/>
    <property type="match status" value="1"/>
</dbReference>
<keyword evidence="3" id="KW-1185">Reference proteome</keyword>
<dbReference type="OrthoDB" id="9794147at2"/>
<dbReference type="EMBL" id="VKKY01000005">
    <property type="protein sequence ID" value="KAA3435935.1"/>
    <property type="molecule type" value="Genomic_DNA"/>
</dbReference>
<sequence>MKAPYLFNRLATALFLCSFVAAWSFPLGLVAQSLYGTPTKGGGTVKVTGTSDLQEWSLTSAAPESQGLFGFNGENQLLSVSSFRFSLKAESLKSGLRAMDRKAYQTLRSEKFPDILFVLDSVVVVPQQTDQYLIHATGGLTIKGVTQTISLDLVAKVLSDGSIAVRGTKELRFSDFYMLLPSFIGGAIQAGNDLKVAIALTYNPQVSARRQ</sequence>
<accession>A0A5B6T7D7</accession>
<feature type="domain" description="Lipid/polyisoprenoid-binding YceI-like" evidence="1">
    <location>
        <begin position="73"/>
        <end position="199"/>
    </location>
</feature>
<gene>
    <name evidence="2" type="ORF">FOA19_23105</name>
</gene>
<name>A0A5B6T7D7_9BACT</name>
<proteinExistence type="predicted"/>
<dbReference type="Proteomes" id="UP000324133">
    <property type="component" value="Unassembled WGS sequence"/>
</dbReference>
<dbReference type="AlphaFoldDB" id="A0A5B6T7D7"/>
<dbReference type="SUPFAM" id="SSF101874">
    <property type="entry name" value="YceI-like"/>
    <property type="match status" value="1"/>
</dbReference>
<evidence type="ECO:0000313" key="2">
    <source>
        <dbReference type="EMBL" id="KAA3435935.1"/>
    </source>
</evidence>
<evidence type="ECO:0000259" key="1">
    <source>
        <dbReference type="Pfam" id="PF04264"/>
    </source>
</evidence>
<dbReference type="Gene3D" id="2.40.128.110">
    <property type="entry name" value="Lipid/polyisoprenoid-binding, YceI-like"/>
    <property type="match status" value="1"/>
</dbReference>
<dbReference type="InterPro" id="IPR036761">
    <property type="entry name" value="TTHA0802/YceI-like_sf"/>
</dbReference>
<comment type="caution">
    <text evidence="2">The sequence shown here is derived from an EMBL/GenBank/DDBJ whole genome shotgun (WGS) entry which is preliminary data.</text>
</comment>
<dbReference type="RefSeq" id="WP_149093249.1">
    <property type="nucleotide sequence ID" value="NZ_VKKY01000005.1"/>
</dbReference>
<protein>
    <submittedName>
        <fullName evidence="2">YceI family protein</fullName>
    </submittedName>
</protein>
<dbReference type="InterPro" id="IPR007372">
    <property type="entry name" value="Lipid/polyisoprenoid-bd_YceI"/>
</dbReference>
<organism evidence="2 3">
    <name type="scientific">Rufibacter hautae</name>
    <dbReference type="NCBI Taxonomy" id="2595005"/>
    <lineage>
        <taxon>Bacteria</taxon>
        <taxon>Pseudomonadati</taxon>
        <taxon>Bacteroidota</taxon>
        <taxon>Cytophagia</taxon>
        <taxon>Cytophagales</taxon>
        <taxon>Hymenobacteraceae</taxon>
        <taxon>Rufibacter</taxon>
    </lineage>
</organism>